<name>A5BB99_VITVI</name>
<organism evidence="2">
    <name type="scientific">Vitis vinifera</name>
    <name type="common">Grape</name>
    <dbReference type="NCBI Taxonomy" id="29760"/>
    <lineage>
        <taxon>Eukaryota</taxon>
        <taxon>Viridiplantae</taxon>
        <taxon>Streptophyta</taxon>
        <taxon>Embryophyta</taxon>
        <taxon>Tracheophyta</taxon>
        <taxon>Spermatophyta</taxon>
        <taxon>Magnoliopsida</taxon>
        <taxon>eudicotyledons</taxon>
        <taxon>Gunneridae</taxon>
        <taxon>Pentapetalae</taxon>
        <taxon>rosids</taxon>
        <taxon>Vitales</taxon>
        <taxon>Vitaceae</taxon>
        <taxon>Viteae</taxon>
        <taxon>Vitis</taxon>
    </lineage>
</organism>
<evidence type="ECO:0000313" key="2">
    <source>
        <dbReference type="EMBL" id="CAN61183.1"/>
    </source>
</evidence>
<reference evidence="2" key="1">
    <citation type="journal article" date="2007" name="PLoS ONE">
        <title>The first genome sequence of an elite grapevine cultivar (Pinot noir Vitis vinifera L.): coping with a highly heterozygous genome.</title>
        <authorList>
            <person name="Velasco R."/>
            <person name="Zharkikh A."/>
            <person name="Troggio M."/>
            <person name="Cartwright D.A."/>
            <person name="Cestaro A."/>
            <person name="Pruss D."/>
            <person name="Pindo M."/>
            <person name="FitzGerald L.M."/>
            <person name="Vezzulli S."/>
            <person name="Reid J."/>
            <person name="Malacarne G."/>
            <person name="Iliev D."/>
            <person name="Coppola G."/>
            <person name="Wardell B."/>
            <person name="Micheletti D."/>
            <person name="Macalma T."/>
            <person name="Facci M."/>
            <person name="Mitchell J.T."/>
            <person name="Perazzolli M."/>
            <person name="Eldredge G."/>
            <person name="Gatto P."/>
            <person name="Oyzerski R."/>
            <person name="Moretto M."/>
            <person name="Gutin N."/>
            <person name="Stefanini M."/>
            <person name="Chen Y."/>
            <person name="Segala C."/>
            <person name="Davenport C."/>
            <person name="Dematte L."/>
            <person name="Mraz A."/>
            <person name="Battilana J."/>
            <person name="Stormo K."/>
            <person name="Costa F."/>
            <person name="Tao Q."/>
            <person name="Si-Ammour A."/>
            <person name="Harkins T."/>
            <person name="Lackey A."/>
            <person name="Perbost C."/>
            <person name="Taillon B."/>
            <person name="Stella A."/>
            <person name="Solovyev V."/>
            <person name="Fawcett J.A."/>
            <person name="Sterck L."/>
            <person name="Vandepoele K."/>
            <person name="Grando S.M."/>
            <person name="Toppo S."/>
            <person name="Moser C."/>
            <person name="Lanchbury J."/>
            <person name="Bogden R."/>
            <person name="Skolnick M."/>
            <person name="Sgaramella V."/>
            <person name="Bhatnagar S.K."/>
            <person name="Fontana P."/>
            <person name="Gutin A."/>
            <person name="Van de Peer Y."/>
            <person name="Salamini F."/>
            <person name="Viola R."/>
        </authorList>
    </citation>
    <scope>NUCLEOTIDE SEQUENCE</scope>
</reference>
<feature type="signal peptide" evidence="1">
    <location>
        <begin position="1"/>
        <end position="21"/>
    </location>
</feature>
<gene>
    <name evidence="2" type="ORF">VITISV_031252</name>
</gene>
<dbReference type="AlphaFoldDB" id="A5BB99"/>
<dbReference type="EMBL" id="AM453162">
    <property type="protein sequence ID" value="CAN61183.1"/>
    <property type="molecule type" value="Genomic_DNA"/>
</dbReference>
<proteinExistence type="predicted"/>
<evidence type="ECO:0008006" key="3">
    <source>
        <dbReference type="Google" id="ProtNLM"/>
    </source>
</evidence>
<protein>
    <recommendedName>
        <fullName evidence="3">Secreted protein</fullName>
    </recommendedName>
</protein>
<feature type="chain" id="PRO_5002678459" description="Secreted protein" evidence="1">
    <location>
        <begin position="22"/>
        <end position="82"/>
    </location>
</feature>
<sequence>MGIRVLLLVTILLFCIAEASSDNKIFEHQHNQTVEGCARRGAVCTQDRTFAPEHVGRAVLGANAFLQAPMETEKCVGLATPR</sequence>
<keyword evidence="1" id="KW-0732">Signal</keyword>
<accession>A5BB99</accession>
<evidence type="ECO:0000256" key="1">
    <source>
        <dbReference type="SAM" id="SignalP"/>
    </source>
</evidence>